<keyword evidence="4 8" id="KW-0812">Transmembrane</keyword>
<reference evidence="9" key="1">
    <citation type="submission" date="2021-09" db="EMBL/GenBank/DDBJ databases">
        <authorList>
            <consortium name="AG Swart"/>
            <person name="Singh M."/>
            <person name="Singh A."/>
            <person name="Seah K."/>
            <person name="Emmerich C."/>
        </authorList>
    </citation>
    <scope>NUCLEOTIDE SEQUENCE</scope>
    <source>
        <strain evidence="9">ATCC30299</strain>
    </source>
</reference>
<dbReference type="PANTHER" id="PTHR13116:SF5">
    <property type="entry name" value="ER MEMBRANE PROTEIN COMPLEX SUBUNIT 3"/>
    <property type="match status" value="1"/>
</dbReference>
<feature type="transmembrane region" description="Helical" evidence="8">
    <location>
        <begin position="111"/>
        <end position="134"/>
    </location>
</feature>
<accession>A0AAU9JT36</accession>
<dbReference type="SMART" id="SM01415">
    <property type="entry name" value="DUF106"/>
    <property type="match status" value="1"/>
</dbReference>
<organism evidence="9 10">
    <name type="scientific">Blepharisma stoltei</name>
    <dbReference type="NCBI Taxonomy" id="1481888"/>
    <lineage>
        <taxon>Eukaryota</taxon>
        <taxon>Sar</taxon>
        <taxon>Alveolata</taxon>
        <taxon>Ciliophora</taxon>
        <taxon>Postciliodesmatophora</taxon>
        <taxon>Heterotrichea</taxon>
        <taxon>Heterotrichida</taxon>
        <taxon>Blepharismidae</taxon>
        <taxon>Blepharisma</taxon>
    </lineage>
</organism>
<dbReference type="Pfam" id="PF01956">
    <property type="entry name" value="EMC3_TMCO1"/>
    <property type="match status" value="1"/>
</dbReference>
<name>A0AAU9JT36_9CILI</name>
<dbReference type="GO" id="GO:0072546">
    <property type="term" value="C:EMC complex"/>
    <property type="evidence" value="ECO:0007669"/>
    <property type="project" value="TreeGrafter"/>
</dbReference>
<evidence type="ECO:0000256" key="7">
    <source>
        <dbReference type="PIRNR" id="PIRNR010045"/>
    </source>
</evidence>
<sequence length="241" mass="27196">MELLLDSSIRDWVLIPIIVVVLLSGMLRVMLSHLMDPKKDPEKDDVVVTQAVMRSQKLRQNYSIVPESAFKIRRSFFCKPQTGFLYKEFENTAMANFMDPTSQLDMIKKNAAYGITTMLLFSWVSSFCSGFILARVPFPLTQKFRGMTQRGVELDALDVTYVSSSSLYFLALFGMNGILSLIMGDVLAGKDKIQNLAMPMMGAGPAGKDFGKIMTAERENLDLVNYKFALDGIEEYFLKKF</sequence>
<dbReference type="GO" id="GO:0034975">
    <property type="term" value="P:protein folding in endoplasmic reticulum"/>
    <property type="evidence" value="ECO:0007669"/>
    <property type="project" value="TreeGrafter"/>
</dbReference>
<keyword evidence="5 8" id="KW-1133">Transmembrane helix</keyword>
<dbReference type="InterPro" id="IPR008568">
    <property type="entry name" value="EMC3"/>
</dbReference>
<dbReference type="InterPro" id="IPR002809">
    <property type="entry name" value="EMC3/TMCO1"/>
</dbReference>
<comment type="caution">
    <text evidence="9">The sequence shown here is derived from an EMBL/GenBank/DDBJ whole genome shotgun (WGS) entry which is preliminary data.</text>
</comment>
<evidence type="ECO:0000256" key="1">
    <source>
        <dbReference type="ARBA" id="ARBA00004141"/>
    </source>
</evidence>
<keyword evidence="10" id="KW-1185">Reference proteome</keyword>
<evidence type="ECO:0000313" key="10">
    <source>
        <dbReference type="Proteomes" id="UP001162131"/>
    </source>
</evidence>
<evidence type="ECO:0000256" key="3">
    <source>
        <dbReference type="ARBA" id="ARBA00020822"/>
    </source>
</evidence>
<comment type="similarity">
    <text evidence="2 7">Belongs to the EMC3 family.</text>
</comment>
<dbReference type="PANTHER" id="PTHR13116">
    <property type="entry name" value="ER MEMBRANE PROTEIN COMPLEX SUBUNIT 3"/>
    <property type="match status" value="1"/>
</dbReference>
<dbReference type="PIRSF" id="PIRSF010045">
    <property type="entry name" value="DUF850_TM_euk"/>
    <property type="match status" value="1"/>
</dbReference>
<dbReference type="EMBL" id="CAJZBQ010000047">
    <property type="protein sequence ID" value="CAG9329163.1"/>
    <property type="molecule type" value="Genomic_DNA"/>
</dbReference>
<keyword evidence="6 8" id="KW-0472">Membrane</keyword>
<feature type="transmembrane region" description="Helical" evidence="8">
    <location>
        <begin position="12"/>
        <end position="31"/>
    </location>
</feature>
<comment type="subcellular location">
    <subcellularLocation>
        <location evidence="1">Membrane</location>
        <topology evidence="1">Multi-pass membrane protein</topology>
    </subcellularLocation>
</comment>
<gene>
    <name evidence="9" type="ORF">BSTOLATCC_MIC47992</name>
</gene>
<evidence type="ECO:0000313" key="9">
    <source>
        <dbReference type="EMBL" id="CAG9329163.1"/>
    </source>
</evidence>
<evidence type="ECO:0000256" key="8">
    <source>
        <dbReference type="SAM" id="Phobius"/>
    </source>
</evidence>
<evidence type="ECO:0000256" key="2">
    <source>
        <dbReference type="ARBA" id="ARBA00005376"/>
    </source>
</evidence>
<feature type="transmembrane region" description="Helical" evidence="8">
    <location>
        <begin position="167"/>
        <end position="188"/>
    </location>
</feature>
<protein>
    <recommendedName>
        <fullName evidence="3 7">ER membrane protein complex subunit 3</fullName>
    </recommendedName>
</protein>
<evidence type="ECO:0000256" key="6">
    <source>
        <dbReference type="ARBA" id="ARBA00023136"/>
    </source>
</evidence>
<evidence type="ECO:0000256" key="4">
    <source>
        <dbReference type="ARBA" id="ARBA00022692"/>
    </source>
</evidence>
<dbReference type="Proteomes" id="UP001162131">
    <property type="component" value="Unassembled WGS sequence"/>
</dbReference>
<evidence type="ECO:0000256" key="5">
    <source>
        <dbReference type="ARBA" id="ARBA00022989"/>
    </source>
</evidence>
<dbReference type="AlphaFoldDB" id="A0AAU9JT36"/>
<proteinExistence type="inferred from homology"/>